<evidence type="ECO:0000313" key="7">
    <source>
        <dbReference type="Ensembl" id="ENSPCLP00000020261.1"/>
    </source>
</evidence>
<evidence type="ECO:0000256" key="5">
    <source>
        <dbReference type="SAM" id="Phobius"/>
    </source>
</evidence>
<dbReference type="FunFam" id="2.60.40.10:FF:000049">
    <property type="entry name" value="Leukocyte immunoglobulin-like receptor subfamily B member 1"/>
    <property type="match status" value="1"/>
</dbReference>
<name>A0A669R0A8_PHACC</name>
<dbReference type="SMART" id="SM00409">
    <property type="entry name" value="IG"/>
    <property type="match status" value="1"/>
</dbReference>
<dbReference type="Pfam" id="PF00047">
    <property type="entry name" value="ig"/>
    <property type="match status" value="1"/>
</dbReference>
<dbReference type="AlphaFoldDB" id="A0A669R0A8"/>
<dbReference type="InterPro" id="IPR003599">
    <property type="entry name" value="Ig_sub"/>
</dbReference>
<organism evidence="7 8">
    <name type="scientific">Phasianus colchicus</name>
    <name type="common">Common pheasant</name>
    <dbReference type="NCBI Taxonomy" id="9054"/>
    <lineage>
        <taxon>Eukaryota</taxon>
        <taxon>Metazoa</taxon>
        <taxon>Chordata</taxon>
        <taxon>Craniata</taxon>
        <taxon>Vertebrata</taxon>
        <taxon>Euteleostomi</taxon>
        <taxon>Archelosauria</taxon>
        <taxon>Archosauria</taxon>
        <taxon>Dinosauria</taxon>
        <taxon>Saurischia</taxon>
        <taxon>Theropoda</taxon>
        <taxon>Coelurosauria</taxon>
        <taxon>Aves</taxon>
        <taxon>Neognathae</taxon>
        <taxon>Galloanserae</taxon>
        <taxon>Galliformes</taxon>
        <taxon>Phasianidae</taxon>
        <taxon>Phasianinae</taxon>
        <taxon>Phasianus</taxon>
    </lineage>
</organism>
<keyword evidence="5" id="KW-1133">Transmembrane helix</keyword>
<dbReference type="Gene3D" id="2.60.40.10">
    <property type="entry name" value="Immunoglobulins"/>
    <property type="match status" value="2"/>
</dbReference>
<dbReference type="InterPro" id="IPR013151">
    <property type="entry name" value="Immunoglobulin_dom"/>
</dbReference>
<dbReference type="InterPro" id="IPR003598">
    <property type="entry name" value="Ig_sub2"/>
</dbReference>
<keyword evidence="2" id="KW-1015">Disulfide bond</keyword>
<accession>A0A669R0A8</accession>
<feature type="domain" description="Ig-like" evidence="6">
    <location>
        <begin position="52"/>
        <end position="122"/>
    </location>
</feature>
<dbReference type="InterPro" id="IPR007110">
    <property type="entry name" value="Ig-like_dom"/>
</dbReference>
<dbReference type="InterPro" id="IPR036179">
    <property type="entry name" value="Ig-like_dom_sf"/>
</dbReference>
<dbReference type="PANTHER" id="PTHR11738">
    <property type="entry name" value="MHC CLASS I NK CELL RECEPTOR"/>
    <property type="match status" value="1"/>
</dbReference>
<dbReference type="GO" id="GO:0007166">
    <property type="term" value="P:cell surface receptor signaling pathway"/>
    <property type="evidence" value="ECO:0007669"/>
    <property type="project" value="UniProtKB-ARBA"/>
</dbReference>
<feature type="transmembrane region" description="Helical" evidence="5">
    <location>
        <begin position="162"/>
        <end position="187"/>
    </location>
</feature>
<keyword evidence="8" id="KW-1185">Reference proteome</keyword>
<protein>
    <recommendedName>
        <fullName evidence="6">Ig-like domain-containing protein</fullName>
    </recommendedName>
</protein>
<evidence type="ECO:0000256" key="2">
    <source>
        <dbReference type="ARBA" id="ARBA00023157"/>
    </source>
</evidence>
<evidence type="ECO:0000259" key="6">
    <source>
        <dbReference type="PROSITE" id="PS50835"/>
    </source>
</evidence>
<feature type="region of interest" description="Disordered" evidence="4">
    <location>
        <begin position="294"/>
        <end position="335"/>
    </location>
</feature>
<dbReference type="SUPFAM" id="SSF48726">
    <property type="entry name" value="Immunoglobulin"/>
    <property type="match status" value="2"/>
</dbReference>
<dbReference type="InterPro" id="IPR050412">
    <property type="entry name" value="Ig-like_Receptors_ImmuneReg"/>
</dbReference>
<dbReference type="GO" id="GO:0002764">
    <property type="term" value="P:immune response-regulating signaling pathway"/>
    <property type="evidence" value="ECO:0007669"/>
    <property type="project" value="TreeGrafter"/>
</dbReference>
<evidence type="ECO:0000256" key="3">
    <source>
        <dbReference type="ARBA" id="ARBA00023319"/>
    </source>
</evidence>
<dbReference type="Proteomes" id="UP000472261">
    <property type="component" value="Unplaced"/>
</dbReference>
<reference evidence="7" key="2">
    <citation type="submission" date="2025-09" db="UniProtKB">
        <authorList>
            <consortium name="Ensembl"/>
        </authorList>
    </citation>
    <scope>IDENTIFICATION</scope>
</reference>
<keyword evidence="1" id="KW-0732">Signal</keyword>
<evidence type="ECO:0000256" key="1">
    <source>
        <dbReference type="ARBA" id="ARBA00022729"/>
    </source>
</evidence>
<evidence type="ECO:0000256" key="4">
    <source>
        <dbReference type="SAM" id="MobiDB-lite"/>
    </source>
</evidence>
<dbReference type="PROSITE" id="PS50835">
    <property type="entry name" value="IG_LIKE"/>
    <property type="match status" value="1"/>
</dbReference>
<dbReference type="Ensembl" id="ENSPCLT00000027876.1">
    <property type="protein sequence ID" value="ENSPCLP00000020261.1"/>
    <property type="gene ID" value="ENSPCLG00000017609.1"/>
</dbReference>
<reference evidence="7" key="1">
    <citation type="submission" date="2025-08" db="UniProtKB">
        <authorList>
            <consortium name="Ensembl"/>
        </authorList>
    </citation>
    <scope>IDENTIFICATION</scope>
</reference>
<dbReference type="PANTHER" id="PTHR11738:SF186">
    <property type="entry name" value="OSTEOCLAST-ASSOCIATED IMMUNOGLOBULIN-LIKE RECEPTOR"/>
    <property type="match status" value="1"/>
</dbReference>
<feature type="compositionally biased region" description="Pro residues" evidence="4">
    <location>
        <begin position="321"/>
        <end position="334"/>
    </location>
</feature>
<sequence>MDMVQDMAEFPLVSVKKEDAVRYQCQYSVLEPPETSEKSEPVELVVTDPSYPPANISLIPKEHVETGTNVTIQCSNQKYRGTIFLHKDGHSAPLQQQKPNDQGTATFTLFAVTPADSGTYRCSYRVGGFYRLSSCLGDNVTLEVIARSAHPGDNGGPSLNPVAAVAGSCAAVIVIILILIVSFLLAAQRRRIQRDESSGATRSPEAVQFQVSVWVRGPLTPICPITPAPDLTWETQTLPVGTAKNALHFMAPHDIVCTLQSSPWGPPNLHHWDAPNPKMELPGMLQALNTLKLHGQPQNIPGPPNTTHRESQCHTHSFPKSTPPQTPNTPPLAQPPHITQCHHPLRHVGIPCSHCCPCVPRCPLLTARL</sequence>
<dbReference type="InterPro" id="IPR013783">
    <property type="entry name" value="Ig-like_fold"/>
</dbReference>
<keyword evidence="5" id="KW-0472">Membrane</keyword>
<keyword evidence="3" id="KW-0393">Immunoglobulin domain</keyword>
<keyword evidence="5" id="KW-0812">Transmembrane</keyword>
<evidence type="ECO:0000313" key="8">
    <source>
        <dbReference type="Proteomes" id="UP000472261"/>
    </source>
</evidence>
<proteinExistence type="predicted"/>
<dbReference type="SMART" id="SM00408">
    <property type="entry name" value="IGc2"/>
    <property type="match status" value="1"/>
</dbReference>